<dbReference type="SUPFAM" id="SSF88697">
    <property type="entry name" value="PUA domain-like"/>
    <property type="match status" value="1"/>
</dbReference>
<name>A0ABV3EKQ5_9ACTN</name>
<keyword evidence="2" id="KW-1185">Reference proteome</keyword>
<evidence type="ECO:0000313" key="2">
    <source>
        <dbReference type="Proteomes" id="UP001551584"/>
    </source>
</evidence>
<protein>
    <recommendedName>
        <fullName evidence="3">EVE domain-containing protein</fullName>
    </recommendedName>
</protein>
<evidence type="ECO:0008006" key="3">
    <source>
        <dbReference type="Google" id="ProtNLM"/>
    </source>
</evidence>
<comment type="caution">
    <text evidence="1">The sequence shown here is derived from an EMBL/GenBank/DDBJ whole genome shotgun (WGS) entry which is preliminary data.</text>
</comment>
<dbReference type="EMBL" id="JBEZNA010000008">
    <property type="protein sequence ID" value="MEU9576773.1"/>
    <property type="molecule type" value="Genomic_DNA"/>
</dbReference>
<evidence type="ECO:0000313" key="1">
    <source>
        <dbReference type="EMBL" id="MEU9576773.1"/>
    </source>
</evidence>
<reference evidence="1 2" key="1">
    <citation type="submission" date="2024-06" db="EMBL/GenBank/DDBJ databases">
        <title>The Natural Products Discovery Center: Release of the First 8490 Sequenced Strains for Exploring Actinobacteria Biosynthetic Diversity.</title>
        <authorList>
            <person name="Kalkreuter E."/>
            <person name="Kautsar S.A."/>
            <person name="Yang D."/>
            <person name="Bader C.D."/>
            <person name="Teijaro C.N."/>
            <person name="Fluegel L."/>
            <person name="Davis C.M."/>
            <person name="Simpson J.R."/>
            <person name="Lauterbach L."/>
            <person name="Steele A.D."/>
            <person name="Gui C."/>
            <person name="Meng S."/>
            <person name="Li G."/>
            <person name="Viehrig K."/>
            <person name="Ye F."/>
            <person name="Su P."/>
            <person name="Kiefer A.F."/>
            <person name="Nichols A."/>
            <person name="Cepeda A.J."/>
            <person name="Yan W."/>
            <person name="Fan B."/>
            <person name="Jiang Y."/>
            <person name="Adhikari A."/>
            <person name="Zheng C.-J."/>
            <person name="Schuster L."/>
            <person name="Cowan T.M."/>
            <person name="Smanski M.J."/>
            <person name="Chevrette M.G."/>
            <person name="De Carvalho L.P.S."/>
            <person name="Shen B."/>
        </authorList>
    </citation>
    <scope>NUCLEOTIDE SEQUENCE [LARGE SCALE GENOMIC DNA]</scope>
    <source>
        <strain evidence="1 2">NPDC048117</strain>
    </source>
</reference>
<proteinExistence type="predicted"/>
<sequence length="163" mass="18569">MPAAHLVLISDRTALSWVLTEQRMAFPPGREQSVRQIAEGDEVFLYSTRGCFGNPTRDVGRIIATARVTEAPRTLDEPVVFGERRFTEGCRLSVDGPAPFREGLSLREHVERLSVFPDPKTWSVRLRRASLQLPPQDADHLREAVRPYLKPYAEAVDAYRWPR</sequence>
<accession>A0ABV3EKQ5</accession>
<dbReference type="RefSeq" id="WP_359269337.1">
    <property type="nucleotide sequence ID" value="NZ_JBEZNA010000008.1"/>
</dbReference>
<dbReference type="InterPro" id="IPR015947">
    <property type="entry name" value="PUA-like_sf"/>
</dbReference>
<dbReference type="Gene3D" id="3.10.590.10">
    <property type="entry name" value="ph1033 like domains"/>
    <property type="match status" value="1"/>
</dbReference>
<organism evidence="1 2">
    <name type="scientific">Streptomyces chilikensis</name>
    <dbReference type="NCBI Taxonomy" id="1194079"/>
    <lineage>
        <taxon>Bacteria</taxon>
        <taxon>Bacillati</taxon>
        <taxon>Actinomycetota</taxon>
        <taxon>Actinomycetes</taxon>
        <taxon>Kitasatosporales</taxon>
        <taxon>Streptomycetaceae</taxon>
        <taxon>Streptomyces</taxon>
    </lineage>
</organism>
<gene>
    <name evidence="1" type="ORF">AB0D95_05745</name>
</gene>
<dbReference type="Proteomes" id="UP001551584">
    <property type="component" value="Unassembled WGS sequence"/>
</dbReference>